<keyword evidence="2" id="KW-1185">Reference proteome</keyword>
<protein>
    <submittedName>
        <fullName evidence="1">Uncharacterized protein</fullName>
    </submittedName>
</protein>
<dbReference type="PANTHER" id="PTHR34222:SF28">
    <property type="entry name" value="CCHC-TYPE DOMAIN-CONTAINING PROTEIN"/>
    <property type="match status" value="1"/>
</dbReference>
<dbReference type="AlphaFoldDB" id="A0AAW1KRY6"/>
<proteinExistence type="predicted"/>
<name>A0AAW1KRY6_SAPOF</name>
<organism evidence="1 2">
    <name type="scientific">Saponaria officinalis</name>
    <name type="common">Common soapwort</name>
    <name type="synonym">Lychnis saponaria</name>
    <dbReference type="NCBI Taxonomy" id="3572"/>
    <lineage>
        <taxon>Eukaryota</taxon>
        <taxon>Viridiplantae</taxon>
        <taxon>Streptophyta</taxon>
        <taxon>Embryophyta</taxon>
        <taxon>Tracheophyta</taxon>
        <taxon>Spermatophyta</taxon>
        <taxon>Magnoliopsida</taxon>
        <taxon>eudicotyledons</taxon>
        <taxon>Gunneridae</taxon>
        <taxon>Pentapetalae</taxon>
        <taxon>Caryophyllales</taxon>
        <taxon>Caryophyllaceae</taxon>
        <taxon>Caryophylleae</taxon>
        <taxon>Saponaria</taxon>
    </lineage>
</organism>
<dbReference type="Proteomes" id="UP001443914">
    <property type="component" value="Unassembled WGS sequence"/>
</dbReference>
<sequence>MNCKIKGCTCGAAASIAKEQEEERVHQFLMGLDSKLYGNIRSNLLMKDPIVPLNRVYALVLREERHVTMTKVKEEQIETAMAAKIYGGKGRIGYNKEENEEGDSSLPPLCTHCGKYYHTEAN</sequence>
<gene>
    <name evidence="1" type="ORF">RND81_05G111800</name>
</gene>
<evidence type="ECO:0000313" key="2">
    <source>
        <dbReference type="Proteomes" id="UP001443914"/>
    </source>
</evidence>
<accession>A0AAW1KRY6</accession>
<dbReference type="EMBL" id="JBDFQZ010000005">
    <property type="protein sequence ID" value="KAK9724966.1"/>
    <property type="molecule type" value="Genomic_DNA"/>
</dbReference>
<evidence type="ECO:0000313" key="1">
    <source>
        <dbReference type="EMBL" id="KAK9724966.1"/>
    </source>
</evidence>
<reference evidence="1" key="1">
    <citation type="submission" date="2024-03" db="EMBL/GenBank/DDBJ databases">
        <title>WGS assembly of Saponaria officinalis var. Norfolk2.</title>
        <authorList>
            <person name="Jenkins J."/>
            <person name="Shu S."/>
            <person name="Grimwood J."/>
            <person name="Barry K."/>
            <person name="Goodstein D."/>
            <person name="Schmutz J."/>
            <person name="Leebens-Mack J."/>
            <person name="Osbourn A."/>
        </authorList>
    </citation>
    <scope>NUCLEOTIDE SEQUENCE [LARGE SCALE GENOMIC DNA]</scope>
    <source>
        <strain evidence="1">JIC</strain>
    </source>
</reference>
<dbReference type="PANTHER" id="PTHR34222">
    <property type="entry name" value="GAG_PRE-INTEGRS DOMAIN-CONTAINING PROTEIN"/>
    <property type="match status" value="1"/>
</dbReference>
<comment type="caution">
    <text evidence="1">The sequence shown here is derived from an EMBL/GenBank/DDBJ whole genome shotgun (WGS) entry which is preliminary data.</text>
</comment>